<dbReference type="Gene3D" id="3.60.21.10">
    <property type="match status" value="1"/>
</dbReference>
<evidence type="ECO:0000313" key="6">
    <source>
        <dbReference type="Proteomes" id="UP000697995"/>
    </source>
</evidence>
<dbReference type="InterPro" id="IPR029052">
    <property type="entry name" value="Metallo-depent_PP-like"/>
</dbReference>
<evidence type="ECO:0000256" key="3">
    <source>
        <dbReference type="SAM" id="Phobius"/>
    </source>
</evidence>
<feature type="domain" description="Calcineurin-like phosphoesterase" evidence="4">
    <location>
        <begin position="77"/>
        <end position="261"/>
    </location>
</feature>
<sequence>MDGDVAAHAAAASRAAPDAAPGRGRLRRRTLLRAAGGLAVAGLALGGYAFGWEPGLALRVVRHRVAPARWPAGLRLSIALIADPHCGAPHTPLPRLARAVALANAQAPDLVVLLGDYLADHRFVSDRPSFPAVAAVLAGLRAPLGVHAILGNHDWWEDAAARDGAKPLPAAAEAFAAAGLPVLHNQVRRLEHRGQPLWLGGLGSQWAHRRSRLRRGGADDLPAVLAAMQGDAPAILLAHEPDIFPSVPDRVALTLSGHTHGGQVRLAGWSPVVPSRYGNRYAYGPVTEGGRALVVSGGIGQSMVPVRFGMPPEVTVVELGGA</sequence>
<dbReference type="PANTHER" id="PTHR31302">
    <property type="entry name" value="TRANSMEMBRANE PROTEIN WITH METALLOPHOSPHOESTERASE DOMAIN-RELATED"/>
    <property type="match status" value="1"/>
</dbReference>
<protein>
    <recommendedName>
        <fullName evidence="4">Calcineurin-like phosphoesterase domain-containing protein</fullName>
    </recommendedName>
</protein>
<dbReference type="PANTHER" id="PTHR31302:SF31">
    <property type="entry name" value="PHOSPHODIESTERASE YAEI"/>
    <property type="match status" value="1"/>
</dbReference>
<dbReference type="Pfam" id="PF00149">
    <property type="entry name" value="Metallophos"/>
    <property type="match status" value="1"/>
</dbReference>
<reference evidence="5 6" key="1">
    <citation type="journal article" date="2020" name="Microorganisms">
        <title>Osmotic Adaptation and Compatible Solute Biosynthesis of Phototrophic Bacteria as Revealed from Genome Analyses.</title>
        <authorList>
            <person name="Imhoff J.F."/>
            <person name="Rahn T."/>
            <person name="Kunzel S."/>
            <person name="Keller A."/>
            <person name="Neulinger S.C."/>
        </authorList>
    </citation>
    <scope>NUCLEOTIDE SEQUENCE [LARGE SCALE GENOMIC DNA]</scope>
    <source>
        <strain evidence="5 6">DSM 15382</strain>
    </source>
</reference>
<keyword evidence="2" id="KW-0378">Hydrolase</keyword>
<keyword evidence="6" id="KW-1185">Reference proteome</keyword>
<organism evidence="5 6">
    <name type="scientific">Paracraurococcus ruber</name>
    <dbReference type="NCBI Taxonomy" id="77675"/>
    <lineage>
        <taxon>Bacteria</taxon>
        <taxon>Pseudomonadati</taxon>
        <taxon>Pseudomonadota</taxon>
        <taxon>Alphaproteobacteria</taxon>
        <taxon>Acetobacterales</taxon>
        <taxon>Roseomonadaceae</taxon>
        <taxon>Paracraurococcus</taxon>
    </lineage>
</organism>
<keyword evidence="3" id="KW-0812">Transmembrane</keyword>
<name>A0ABS1D4C1_9PROT</name>
<dbReference type="Proteomes" id="UP000697995">
    <property type="component" value="Unassembled WGS sequence"/>
</dbReference>
<comment type="caution">
    <text evidence="5">The sequence shown here is derived from an EMBL/GenBank/DDBJ whole genome shotgun (WGS) entry which is preliminary data.</text>
</comment>
<feature type="transmembrane region" description="Helical" evidence="3">
    <location>
        <begin position="31"/>
        <end position="52"/>
    </location>
</feature>
<evidence type="ECO:0000313" key="5">
    <source>
        <dbReference type="EMBL" id="MBK1661338.1"/>
    </source>
</evidence>
<dbReference type="SUPFAM" id="SSF56300">
    <property type="entry name" value="Metallo-dependent phosphatases"/>
    <property type="match status" value="1"/>
</dbReference>
<dbReference type="InterPro" id="IPR004843">
    <property type="entry name" value="Calcineurin-like_PHP"/>
</dbReference>
<dbReference type="EMBL" id="NRSG01000286">
    <property type="protein sequence ID" value="MBK1661338.1"/>
    <property type="molecule type" value="Genomic_DNA"/>
</dbReference>
<keyword evidence="3" id="KW-0472">Membrane</keyword>
<keyword evidence="1" id="KW-0479">Metal-binding</keyword>
<proteinExistence type="predicted"/>
<gene>
    <name evidence="5" type="ORF">CKO45_24310</name>
</gene>
<evidence type="ECO:0000256" key="2">
    <source>
        <dbReference type="ARBA" id="ARBA00022801"/>
    </source>
</evidence>
<dbReference type="RefSeq" id="WP_133222695.1">
    <property type="nucleotide sequence ID" value="NZ_NRSG01000286.1"/>
</dbReference>
<evidence type="ECO:0000256" key="1">
    <source>
        <dbReference type="ARBA" id="ARBA00022723"/>
    </source>
</evidence>
<accession>A0ABS1D4C1</accession>
<evidence type="ECO:0000259" key="4">
    <source>
        <dbReference type="Pfam" id="PF00149"/>
    </source>
</evidence>
<keyword evidence="3" id="KW-1133">Transmembrane helix</keyword>
<dbReference type="InterPro" id="IPR051158">
    <property type="entry name" value="Metallophosphoesterase_sf"/>
</dbReference>